<comment type="caution">
    <text evidence="3">The sequence shown here is derived from an EMBL/GenBank/DDBJ whole genome shotgun (WGS) entry which is preliminary data.</text>
</comment>
<dbReference type="Pfam" id="PF14625">
    <property type="entry name" value="Lustrin_cystein"/>
    <property type="match status" value="4"/>
</dbReference>
<keyword evidence="4" id="KW-1185">Reference proteome</keyword>
<dbReference type="GO" id="GO:0004867">
    <property type="term" value="F:serine-type endopeptidase inhibitor activity"/>
    <property type="evidence" value="ECO:0007669"/>
    <property type="project" value="InterPro"/>
</dbReference>
<dbReference type="PANTHER" id="PTHR46339">
    <property type="entry name" value="PROTEIN CBG15282-RELATED"/>
    <property type="match status" value="1"/>
</dbReference>
<dbReference type="SMART" id="SM00289">
    <property type="entry name" value="WR1"/>
    <property type="match status" value="4"/>
</dbReference>
<dbReference type="AlphaFoldDB" id="A0A2A2JDA3"/>
<evidence type="ECO:0000313" key="3">
    <source>
        <dbReference type="EMBL" id="PAV59730.1"/>
    </source>
</evidence>
<dbReference type="STRING" id="2018661.A0A2A2JDA3"/>
<gene>
    <name evidence="3" type="ORF">WR25_23708</name>
</gene>
<dbReference type="SUPFAM" id="SSF57362">
    <property type="entry name" value="BPTI-like"/>
    <property type="match status" value="1"/>
</dbReference>
<dbReference type="InterPro" id="IPR053014">
    <property type="entry name" value="Cuticle_assoc_divergent"/>
</dbReference>
<dbReference type="Pfam" id="PF00014">
    <property type="entry name" value="Kunitz_BPTI"/>
    <property type="match status" value="1"/>
</dbReference>
<dbReference type="InterPro" id="IPR028150">
    <property type="entry name" value="Lustrin_cystein"/>
</dbReference>
<evidence type="ECO:0000313" key="4">
    <source>
        <dbReference type="Proteomes" id="UP000218231"/>
    </source>
</evidence>
<accession>A0A2A2JDA3</accession>
<feature type="signal peptide" evidence="1">
    <location>
        <begin position="1"/>
        <end position="16"/>
    </location>
</feature>
<feature type="chain" id="PRO_5012900690" description="BPTI/Kunitz inhibitor domain-containing protein" evidence="1">
    <location>
        <begin position="17"/>
        <end position="318"/>
    </location>
</feature>
<dbReference type="Proteomes" id="UP000218231">
    <property type="component" value="Unassembled WGS sequence"/>
</dbReference>
<proteinExistence type="predicted"/>
<keyword evidence="1" id="KW-0732">Signal</keyword>
<sequence length="318" mass="35510">MSFFHLLLLLLPSIHPIDVFHQPTSNNPVRLKCPDEIDDEIRSVIPKKCENDADCGSNYYCESFVYSHAAQIKICCPHKENICRLSPDPGSASTCKNNSMPLNRYYFDSYELKCKNFEYFGCVEGNQNRFRSEGECMKFCQNTACLPGSVVRLSAGGPHLCDNSPCPNSDVCRFDSIYKKHVCCTMEIRQQPTQICPTDSHPYLLASSHQPLRCIPHHEFDNCPSKFVCSLSGYCCSSISSTVCPESSTPFIDSVVRQSSICTVGVTQCSMGYSCQNTTNSVLGFCCSNLPTTTSLPLTSNDPFLFNGKKTYYFLSFV</sequence>
<dbReference type="PANTHER" id="PTHR46339:SF14">
    <property type="entry name" value="BPTI_KUNITZ INHIBITOR DOMAIN-CONTAINING PROTEIN"/>
    <property type="match status" value="1"/>
</dbReference>
<dbReference type="OrthoDB" id="5833200at2759"/>
<dbReference type="InterPro" id="IPR002223">
    <property type="entry name" value="Kunitz_BPTI"/>
</dbReference>
<dbReference type="PROSITE" id="PS50279">
    <property type="entry name" value="BPTI_KUNITZ_2"/>
    <property type="match status" value="1"/>
</dbReference>
<dbReference type="InterPro" id="IPR006150">
    <property type="entry name" value="Cys_repeat_1"/>
</dbReference>
<organism evidence="3 4">
    <name type="scientific">Diploscapter pachys</name>
    <dbReference type="NCBI Taxonomy" id="2018661"/>
    <lineage>
        <taxon>Eukaryota</taxon>
        <taxon>Metazoa</taxon>
        <taxon>Ecdysozoa</taxon>
        <taxon>Nematoda</taxon>
        <taxon>Chromadorea</taxon>
        <taxon>Rhabditida</taxon>
        <taxon>Rhabditina</taxon>
        <taxon>Rhabditomorpha</taxon>
        <taxon>Rhabditoidea</taxon>
        <taxon>Rhabditidae</taxon>
        <taxon>Diploscapter</taxon>
    </lineage>
</organism>
<evidence type="ECO:0000256" key="1">
    <source>
        <dbReference type="SAM" id="SignalP"/>
    </source>
</evidence>
<dbReference type="Gene3D" id="4.10.410.10">
    <property type="entry name" value="Pancreatic trypsin inhibitor Kunitz domain"/>
    <property type="match status" value="1"/>
</dbReference>
<reference evidence="3 4" key="1">
    <citation type="journal article" date="2017" name="Curr. Biol.">
        <title>Genome architecture and evolution of a unichromosomal asexual nematode.</title>
        <authorList>
            <person name="Fradin H."/>
            <person name="Zegar C."/>
            <person name="Gutwein M."/>
            <person name="Lucas J."/>
            <person name="Kovtun M."/>
            <person name="Corcoran D."/>
            <person name="Baugh L.R."/>
            <person name="Kiontke K."/>
            <person name="Gunsalus K."/>
            <person name="Fitch D.H."/>
            <person name="Piano F."/>
        </authorList>
    </citation>
    <scope>NUCLEOTIDE SEQUENCE [LARGE SCALE GENOMIC DNA]</scope>
    <source>
        <strain evidence="3">PF1309</strain>
    </source>
</reference>
<dbReference type="CDD" id="cd00109">
    <property type="entry name" value="Kunitz-type"/>
    <property type="match status" value="1"/>
</dbReference>
<dbReference type="EMBL" id="LIAE01010508">
    <property type="protein sequence ID" value="PAV59730.1"/>
    <property type="molecule type" value="Genomic_DNA"/>
</dbReference>
<dbReference type="SMART" id="SM00131">
    <property type="entry name" value="KU"/>
    <property type="match status" value="1"/>
</dbReference>
<name>A0A2A2JDA3_9BILA</name>
<feature type="domain" description="BPTI/Kunitz inhibitor" evidence="2">
    <location>
        <begin position="83"/>
        <end position="140"/>
    </location>
</feature>
<evidence type="ECO:0000259" key="2">
    <source>
        <dbReference type="PROSITE" id="PS50279"/>
    </source>
</evidence>
<protein>
    <recommendedName>
        <fullName evidence="2">BPTI/Kunitz inhibitor domain-containing protein</fullName>
    </recommendedName>
</protein>
<dbReference type="InterPro" id="IPR036880">
    <property type="entry name" value="Kunitz_BPTI_sf"/>
</dbReference>